<comment type="caution">
    <text evidence="2">The sequence shown here is derived from an EMBL/GenBank/DDBJ whole genome shotgun (WGS) entry which is preliminary data.</text>
</comment>
<organism evidence="2 3">
    <name type="scientific">Clostridium faecium</name>
    <dbReference type="NCBI Taxonomy" id="2762223"/>
    <lineage>
        <taxon>Bacteria</taxon>
        <taxon>Bacillati</taxon>
        <taxon>Bacillota</taxon>
        <taxon>Clostridia</taxon>
        <taxon>Eubacteriales</taxon>
        <taxon>Clostridiaceae</taxon>
        <taxon>Clostridium</taxon>
    </lineage>
</organism>
<feature type="transmembrane region" description="Helical" evidence="1">
    <location>
        <begin position="6"/>
        <end position="25"/>
    </location>
</feature>
<name>A0ABR8YR56_9CLOT</name>
<reference evidence="2 3" key="1">
    <citation type="submission" date="2020-08" db="EMBL/GenBank/DDBJ databases">
        <title>A Genomic Blueprint of the Chicken Gut Microbiome.</title>
        <authorList>
            <person name="Gilroy R."/>
            <person name="Ravi A."/>
            <person name="Getino M."/>
            <person name="Pursley I."/>
            <person name="Horton D.L."/>
            <person name="Alikhan N.-F."/>
            <person name="Baker D."/>
            <person name="Gharbi K."/>
            <person name="Hall N."/>
            <person name="Watson M."/>
            <person name="Adriaenssens E.M."/>
            <person name="Foster-Nyarko E."/>
            <person name="Jarju S."/>
            <person name="Secka A."/>
            <person name="Antonio M."/>
            <person name="Oren A."/>
            <person name="Chaudhuri R."/>
            <person name="La Ragione R.M."/>
            <person name="Hildebrand F."/>
            <person name="Pallen M.J."/>
        </authorList>
    </citation>
    <scope>NUCLEOTIDE SEQUENCE [LARGE SCALE GENOMIC DNA]</scope>
    <source>
        <strain evidence="2 3">N37</strain>
    </source>
</reference>
<feature type="transmembrane region" description="Helical" evidence="1">
    <location>
        <begin position="37"/>
        <end position="60"/>
    </location>
</feature>
<proteinExistence type="predicted"/>
<keyword evidence="1" id="KW-1133">Transmembrane helix</keyword>
<dbReference type="Proteomes" id="UP000627166">
    <property type="component" value="Unassembled WGS sequence"/>
</dbReference>
<dbReference type="InterPro" id="IPR032111">
    <property type="entry name" value="Clostridium_phage_holin"/>
</dbReference>
<keyword evidence="1" id="KW-0472">Membrane</keyword>
<sequence>MEFKEFIVEQALILIPALYIIGLILKSTDKIKDWTIPWILLVIGIVASIALMGLNINAIIQGVLVTGATVYTNQLIKQTTKKEGGLEDENSR</sequence>
<keyword evidence="3" id="KW-1185">Reference proteome</keyword>
<keyword evidence="1" id="KW-0812">Transmembrane</keyword>
<protein>
    <submittedName>
        <fullName evidence="2">Phage holin family protein</fullName>
    </submittedName>
</protein>
<evidence type="ECO:0000256" key="1">
    <source>
        <dbReference type="SAM" id="Phobius"/>
    </source>
</evidence>
<accession>A0ABR8YR56</accession>
<dbReference type="Pfam" id="PF16079">
    <property type="entry name" value="Phage_holin_5_2"/>
    <property type="match status" value="1"/>
</dbReference>
<evidence type="ECO:0000313" key="3">
    <source>
        <dbReference type="Proteomes" id="UP000627166"/>
    </source>
</evidence>
<dbReference type="EMBL" id="JACSQB010000048">
    <property type="protein sequence ID" value="MBD8046739.1"/>
    <property type="molecule type" value="Genomic_DNA"/>
</dbReference>
<dbReference type="RefSeq" id="WP_191739712.1">
    <property type="nucleotide sequence ID" value="NZ_JACSQB010000048.1"/>
</dbReference>
<gene>
    <name evidence="2" type="ORF">H9637_06730</name>
</gene>
<evidence type="ECO:0000313" key="2">
    <source>
        <dbReference type="EMBL" id="MBD8046739.1"/>
    </source>
</evidence>